<sequence length="267" mass="30049">RPGQGWRLFITALHFPEHGFVVHVESSCTLDDDRALHDFSYCVSFNKMELVCWDDRSGRLEVCHFGVLAPWAQFIAAYLNNNTDLIRRLRDGPRACLRFAEPFWEALTGRTRPPSVLVSQTTPFNTRESVMLVCSAWGFYPGRLAMAWLKNGRPIPHSGARRDPQPAGDWTYQARLYLALTPGPGDVYTCQVQHPARTQPYLVHWTSGLSPQQTLKVSVSLLSLGLGLLLFSAGLFRWRTRAPPGQPRSAHAPLSLLPQPRALNKPH</sequence>
<accession>A0A6I8NZ13</accession>
<evidence type="ECO:0000313" key="11">
    <source>
        <dbReference type="Ensembl" id="ENSOANP00000046668.1"/>
    </source>
</evidence>
<evidence type="ECO:0000256" key="5">
    <source>
        <dbReference type="ARBA" id="ARBA00023130"/>
    </source>
</evidence>
<evidence type="ECO:0000259" key="10">
    <source>
        <dbReference type="PROSITE" id="PS50835"/>
    </source>
</evidence>
<reference evidence="11 12" key="1">
    <citation type="journal article" date="2008" name="Nature">
        <title>Genome analysis of the platypus reveals unique signatures of evolution.</title>
        <authorList>
            <person name="Warren W.C."/>
            <person name="Hillier L.W."/>
            <person name="Marshall Graves J.A."/>
            <person name="Birney E."/>
            <person name="Ponting C.P."/>
            <person name="Grutzner F."/>
            <person name="Belov K."/>
            <person name="Miller W."/>
            <person name="Clarke L."/>
            <person name="Chinwalla A.T."/>
            <person name="Yang S.P."/>
            <person name="Heger A."/>
            <person name="Locke D.P."/>
            <person name="Miethke P."/>
            <person name="Waters P.D."/>
            <person name="Veyrunes F."/>
            <person name="Fulton L."/>
            <person name="Fulton B."/>
            <person name="Graves T."/>
            <person name="Wallis J."/>
            <person name="Puente X.S."/>
            <person name="Lopez-Otin C."/>
            <person name="Ordonez G.R."/>
            <person name="Eichler E.E."/>
            <person name="Chen L."/>
            <person name="Cheng Z."/>
            <person name="Deakin J.E."/>
            <person name="Alsop A."/>
            <person name="Thompson K."/>
            <person name="Kirby P."/>
            <person name="Papenfuss A.T."/>
            <person name="Wakefield M.J."/>
            <person name="Olender T."/>
            <person name="Lancet D."/>
            <person name="Huttley G.A."/>
            <person name="Smit A.F."/>
            <person name="Pask A."/>
            <person name="Temple-Smith P."/>
            <person name="Batzer M.A."/>
            <person name="Walker J.A."/>
            <person name="Konkel M.K."/>
            <person name="Harris R.S."/>
            <person name="Whittington C.M."/>
            <person name="Wong E.S."/>
            <person name="Gemmell N.J."/>
            <person name="Buschiazzo E."/>
            <person name="Vargas Jentzsch I.M."/>
            <person name="Merkel A."/>
            <person name="Schmitz J."/>
            <person name="Zemann A."/>
            <person name="Churakov G."/>
            <person name="Kriegs J.O."/>
            <person name="Brosius J."/>
            <person name="Murchison E.P."/>
            <person name="Sachidanandam R."/>
            <person name="Smith C."/>
            <person name="Hannon G.J."/>
            <person name="Tsend-Ayush E."/>
            <person name="McMillan D."/>
            <person name="Attenborough R."/>
            <person name="Rens W."/>
            <person name="Ferguson-Smith M."/>
            <person name="Lefevre C.M."/>
            <person name="Sharp J.A."/>
            <person name="Nicholas K.R."/>
            <person name="Ray D.A."/>
            <person name="Kube M."/>
            <person name="Reinhardt R."/>
            <person name="Pringle T.H."/>
            <person name="Taylor J."/>
            <person name="Jones R.C."/>
            <person name="Nixon B."/>
            <person name="Dacheux J.L."/>
            <person name="Niwa H."/>
            <person name="Sekita Y."/>
            <person name="Huang X."/>
            <person name="Stark A."/>
            <person name="Kheradpour P."/>
            <person name="Kellis M."/>
            <person name="Flicek P."/>
            <person name="Chen Y."/>
            <person name="Webber C."/>
            <person name="Hardison R."/>
            <person name="Nelson J."/>
            <person name="Hallsworth-Pepin K."/>
            <person name="Delehaunty K."/>
            <person name="Markovic C."/>
            <person name="Minx P."/>
            <person name="Feng Y."/>
            <person name="Kremitzki C."/>
            <person name="Mitreva M."/>
            <person name="Glasscock J."/>
            <person name="Wylie T."/>
            <person name="Wohldmann P."/>
            <person name="Thiru P."/>
            <person name="Nhan M.N."/>
            <person name="Pohl C.S."/>
            <person name="Smith S.M."/>
            <person name="Hou S."/>
            <person name="Nefedov M."/>
            <person name="de Jong P.J."/>
            <person name="Renfree M.B."/>
            <person name="Mardis E.R."/>
            <person name="Wilson R.K."/>
        </authorList>
    </citation>
    <scope>NUCLEOTIDE SEQUENCE [LARGE SCALE GENOMIC DNA]</scope>
    <source>
        <strain evidence="11 12">Glennie</strain>
    </source>
</reference>
<keyword evidence="3" id="KW-0391">Immunity</keyword>
<dbReference type="GO" id="GO:0050870">
    <property type="term" value="P:positive regulation of T cell activation"/>
    <property type="evidence" value="ECO:0000318"/>
    <property type="project" value="GO_Central"/>
</dbReference>
<dbReference type="GO" id="GO:0005765">
    <property type="term" value="C:lysosomal membrane"/>
    <property type="evidence" value="ECO:0000318"/>
    <property type="project" value="GO_Central"/>
</dbReference>
<dbReference type="PROSITE" id="PS50835">
    <property type="entry name" value="IG_LIKE"/>
    <property type="match status" value="1"/>
</dbReference>
<dbReference type="Gene3D" id="2.60.40.10">
    <property type="entry name" value="Immunoglobulins"/>
    <property type="match status" value="1"/>
</dbReference>
<dbReference type="InterPro" id="IPR014745">
    <property type="entry name" value="MHC_II_a/b_N"/>
</dbReference>
<evidence type="ECO:0000313" key="12">
    <source>
        <dbReference type="Proteomes" id="UP000002279"/>
    </source>
</evidence>
<dbReference type="InterPro" id="IPR000353">
    <property type="entry name" value="MHC_II_b_N"/>
</dbReference>
<evidence type="ECO:0000256" key="8">
    <source>
        <dbReference type="ARBA" id="ARBA00023182"/>
    </source>
</evidence>
<feature type="region of interest" description="Disordered" evidence="9">
    <location>
        <begin position="242"/>
        <end position="267"/>
    </location>
</feature>
<dbReference type="Pfam" id="PF00969">
    <property type="entry name" value="MHC_II_beta"/>
    <property type="match status" value="1"/>
</dbReference>
<proteinExistence type="predicted"/>
<dbReference type="FunCoup" id="A0A6I8NZ13">
    <property type="interactions" value="349"/>
</dbReference>
<dbReference type="InterPro" id="IPR011162">
    <property type="entry name" value="MHC_I/II-like_Ag-recog"/>
</dbReference>
<dbReference type="GO" id="GO:0002250">
    <property type="term" value="P:adaptive immune response"/>
    <property type="evidence" value="ECO:0007669"/>
    <property type="project" value="UniProtKB-KW"/>
</dbReference>
<dbReference type="Proteomes" id="UP000002279">
    <property type="component" value="Chromosome X3"/>
</dbReference>
<dbReference type="InterPro" id="IPR050160">
    <property type="entry name" value="MHC/Immunoglobulin"/>
</dbReference>
<dbReference type="GeneTree" id="ENSGT00940000160381"/>
<dbReference type="Ensembl" id="ENSOANT00000053871.1">
    <property type="protein sequence ID" value="ENSOANP00000046668.1"/>
    <property type="gene ID" value="ENSOANG00000046093.1"/>
</dbReference>
<organism evidence="11 12">
    <name type="scientific">Ornithorhynchus anatinus</name>
    <name type="common">Duckbill platypus</name>
    <dbReference type="NCBI Taxonomy" id="9258"/>
    <lineage>
        <taxon>Eukaryota</taxon>
        <taxon>Metazoa</taxon>
        <taxon>Chordata</taxon>
        <taxon>Craniata</taxon>
        <taxon>Vertebrata</taxon>
        <taxon>Euteleostomi</taxon>
        <taxon>Mammalia</taxon>
        <taxon>Monotremata</taxon>
        <taxon>Ornithorhynchidae</taxon>
        <taxon>Ornithorhynchus</taxon>
    </lineage>
</organism>
<keyword evidence="12" id="KW-1185">Reference proteome</keyword>
<keyword evidence="4" id="KW-1133">Transmembrane helix</keyword>
<evidence type="ECO:0000256" key="7">
    <source>
        <dbReference type="ARBA" id="ARBA00023180"/>
    </source>
</evidence>
<dbReference type="PANTHER" id="PTHR19944:SF65">
    <property type="entry name" value="HLA CLASS II HISTOCOMPATIBILITY ANTIGEN, DM BETA CHAIN"/>
    <property type="match status" value="1"/>
</dbReference>
<dbReference type="Bgee" id="ENSOANG00000046093">
    <property type="expression patterns" value="Expressed in ovary and 6 other cell types or tissues"/>
</dbReference>
<dbReference type="GO" id="GO:0031902">
    <property type="term" value="C:late endosome membrane"/>
    <property type="evidence" value="ECO:0000318"/>
    <property type="project" value="GO_Central"/>
</dbReference>
<dbReference type="InterPro" id="IPR003006">
    <property type="entry name" value="Ig/MHC_CS"/>
</dbReference>
<evidence type="ECO:0000256" key="6">
    <source>
        <dbReference type="ARBA" id="ARBA00023136"/>
    </source>
</evidence>
<dbReference type="OMA" id="TYCVAYN"/>
<keyword evidence="6" id="KW-0472">Membrane</keyword>
<keyword evidence="5" id="KW-1064">Adaptive immunity</keyword>
<dbReference type="Pfam" id="PF07654">
    <property type="entry name" value="C1-set"/>
    <property type="match status" value="1"/>
</dbReference>
<dbReference type="SMART" id="SM00921">
    <property type="entry name" value="MHC_II_beta"/>
    <property type="match status" value="1"/>
</dbReference>
<dbReference type="InterPro" id="IPR036179">
    <property type="entry name" value="Ig-like_dom_sf"/>
</dbReference>
<dbReference type="PANTHER" id="PTHR19944">
    <property type="entry name" value="MHC CLASS II-RELATED"/>
    <property type="match status" value="1"/>
</dbReference>
<dbReference type="GO" id="GO:0042605">
    <property type="term" value="F:peptide antigen binding"/>
    <property type="evidence" value="ECO:0000318"/>
    <property type="project" value="GO_Central"/>
</dbReference>
<dbReference type="InterPro" id="IPR007110">
    <property type="entry name" value="Ig-like_dom"/>
</dbReference>
<dbReference type="SMART" id="SM00407">
    <property type="entry name" value="IGc1"/>
    <property type="match status" value="1"/>
</dbReference>
<protein>
    <recommendedName>
        <fullName evidence="10">Ig-like domain-containing protein</fullName>
    </recommendedName>
</protein>
<evidence type="ECO:0000256" key="9">
    <source>
        <dbReference type="SAM" id="MobiDB-lite"/>
    </source>
</evidence>
<dbReference type="GO" id="GO:0002503">
    <property type="term" value="P:peptide antigen assembly with MHC class II protein complex"/>
    <property type="evidence" value="ECO:0000318"/>
    <property type="project" value="GO_Central"/>
</dbReference>
<keyword evidence="8" id="KW-0491">MHC II</keyword>
<evidence type="ECO:0000256" key="3">
    <source>
        <dbReference type="ARBA" id="ARBA00022859"/>
    </source>
</evidence>
<dbReference type="SUPFAM" id="SSF48726">
    <property type="entry name" value="Immunoglobulin"/>
    <property type="match status" value="1"/>
</dbReference>
<dbReference type="InterPro" id="IPR013783">
    <property type="entry name" value="Ig-like_fold"/>
</dbReference>
<dbReference type="GO" id="GO:0019886">
    <property type="term" value="P:antigen processing and presentation of exogenous peptide antigen via MHC class II"/>
    <property type="evidence" value="ECO:0000318"/>
    <property type="project" value="GO_Central"/>
</dbReference>
<name>A0A6I8NZ13_ORNAN</name>
<dbReference type="Gene3D" id="3.10.320.10">
    <property type="entry name" value="Class II Histocompatibility Antigen, M Beta Chain, Chain B, domain 1"/>
    <property type="match status" value="1"/>
</dbReference>
<dbReference type="GO" id="GO:0042613">
    <property type="term" value="C:MHC class II protein complex"/>
    <property type="evidence" value="ECO:0000318"/>
    <property type="project" value="GO_Central"/>
</dbReference>
<dbReference type="InterPro" id="IPR003597">
    <property type="entry name" value="Ig_C1-set"/>
</dbReference>
<comment type="subcellular location">
    <subcellularLocation>
        <location evidence="1">Membrane</location>
        <topology evidence="1">Single-pass type I membrane protein</topology>
    </subcellularLocation>
</comment>
<reference evidence="11" key="2">
    <citation type="submission" date="2025-08" db="UniProtKB">
        <authorList>
            <consortium name="Ensembl"/>
        </authorList>
    </citation>
    <scope>IDENTIFICATION</scope>
    <source>
        <strain evidence="11">Glennie</strain>
    </source>
</reference>
<dbReference type="GO" id="GO:0023026">
    <property type="term" value="F:MHC class II protein complex binding"/>
    <property type="evidence" value="ECO:0000318"/>
    <property type="project" value="GO_Central"/>
</dbReference>
<keyword evidence="7" id="KW-0325">Glycoprotein</keyword>
<dbReference type="SUPFAM" id="SSF54452">
    <property type="entry name" value="MHC antigen-recognition domain"/>
    <property type="match status" value="1"/>
</dbReference>
<reference evidence="11" key="3">
    <citation type="submission" date="2025-09" db="UniProtKB">
        <authorList>
            <consortium name="Ensembl"/>
        </authorList>
    </citation>
    <scope>IDENTIFICATION</scope>
    <source>
        <strain evidence="11">Glennie</strain>
    </source>
</reference>
<dbReference type="AlphaFoldDB" id="A0A6I8NZ13"/>
<dbReference type="InParanoid" id="A0A6I8NZ13"/>
<dbReference type="PROSITE" id="PS00290">
    <property type="entry name" value="IG_MHC"/>
    <property type="match status" value="1"/>
</dbReference>
<feature type="domain" description="Ig-like" evidence="10">
    <location>
        <begin position="113"/>
        <end position="218"/>
    </location>
</feature>
<evidence type="ECO:0000256" key="1">
    <source>
        <dbReference type="ARBA" id="ARBA00004479"/>
    </source>
</evidence>
<evidence type="ECO:0000256" key="4">
    <source>
        <dbReference type="ARBA" id="ARBA00022989"/>
    </source>
</evidence>
<dbReference type="CDD" id="cd21002">
    <property type="entry name" value="IgC1_MHC_II_beta_HLA-DM"/>
    <property type="match status" value="1"/>
</dbReference>
<evidence type="ECO:0000256" key="2">
    <source>
        <dbReference type="ARBA" id="ARBA00022692"/>
    </source>
</evidence>
<dbReference type="GO" id="GO:0050778">
    <property type="term" value="P:positive regulation of immune response"/>
    <property type="evidence" value="ECO:0000318"/>
    <property type="project" value="GO_Central"/>
</dbReference>
<keyword evidence="2" id="KW-0812">Transmembrane</keyword>